<proteinExistence type="predicted"/>
<gene>
    <name evidence="2" type="ORF">FLSS-7_0013</name>
</gene>
<dbReference type="Pfam" id="PF04126">
    <property type="entry name" value="Cyclophil_like"/>
    <property type="match status" value="1"/>
</dbReference>
<reference evidence="2" key="1">
    <citation type="journal article" date="2013" name="Syst. Appl. Microbiol.">
        <title>New insights into the archaeal diversity of a hypersaline microbial mat obtained by a metagenomic approach.</title>
        <authorList>
            <person name="Lopez-Lopez A."/>
            <person name="Richter M."/>
            <person name="Pena A."/>
            <person name="Tamames J."/>
            <person name="Rossello-Mora R."/>
        </authorList>
    </citation>
    <scope>NUCLEOTIDE SEQUENCE</scope>
</reference>
<dbReference type="InterPro" id="IPR025658">
    <property type="entry name" value="Cyclophilin_TM1367"/>
</dbReference>
<feature type="domain" description="Cyclophilin TM1367-like" evidence="1">
    <location>
        <begin position="4"/>
        <end position="121"/>
    </location>
</feature>
<dbReference type="AlphaFoldDB" id="M1PV69"/>
<sequence length="123" mass="13528">MASKIKVSIDDIELKGRLKDTYCAESIKKELPVESNFQTWGDEFYFPIGADLDLDDTTRQEVEVGTIGYWPAGNALAIFFGPTPASTGAEPKAASDVNVVGELEEAQKLKDFKDAEKIKVELI</sequence>
<dbReference type="SUPFAM" id="SSF50891">
    <property type="entry name" value="Cyclophilin-like"/>
    <property type="match status" value="1"/>
</dbReference>
<accession>M1PV69</accession>
<name>M1PV69_9ZZZZ</name>
<dbReference type="InterPro" id="IPR029000">
    <property type="entry name" value="Cyclophilin-like_dom_sf"/>
</dbReference>
<evidence type="ECO:0000259" key="1">
    <source>
        <dbReference type="Pfam" id="PF04126"/>
    </source>
</evidence>
<dbReference type="EMBL" id="JX684079">
    <property type="protein sequence ID" value="AGF93004.1"/>
    <property type="molecule type" value="Genomic_DNA"/>
</dbReference>
<organism evidence="2">
    <name type="scientific">uncultured organism</name>
    <dbReference type="NCBI Taxonomy" id="155900"/>
    <lineage>
        <taxon>unclassified sequences</taxon>
        <taxon>environmental samples</taxon>
    </lineage>
</organism>
<dbReference type="Gene3D" id="2.40.100.20">
    <property type="match status" value="1"/>
</dbReference>
<protein>
    <submittedName>
        <fullName evidence="2">Protein containing DUF369</fullName>
    </submittedName>
</protein>
<evidence type="ECO:0000313" key="2">
    <source>
        <dbReference type="EMBL" id="AGF93004.1"/>
    </source>
</evidence>